<sequence length="115" mass="12676" precursor="true">MNRVSFVFLLLISFTPFDVMSEGSGWSGKSKIEQLYAVNSSQVIVKLSNFTNATGCNPNTAGHVLVDTNSQKTFYTLILSAFMAGKEVNFYLYGECKTTHWVGPSFAGFGHVIVY</sequence>
<dbReference type="HOGENOM" id="CLU_169696_0_0_6"/>
<keyword evidence="2" id="KW-1185">Reference proteome</keyword>
<proteinExistence type="predicted"/>
<evidence type="ECO:0000313" key="1">
    <source>
        <dbReference type="EMBL" id="ACA85756.1"/>
    </source>
</evidence>
<dbReference type="Proteomes" id="UP000002168">
    <property type="component" value="Chromosome"/>
</dbReference>
<dbReference type="RefSeq" id="WP_012324102.1">
    <property type="nucleotide sequence ID" value="NC_010506.1"/>
</dbReference>
<dbReference type="AlphaFoldDB" id="B1KKB6"/>
<dbReference type="STRING" id="392500.Swoo_1468"/>
<reference evidence="1 2" key="1">
    <citation type="submission" date="2008-02" db="EMBL/GenBank/DDBJ databases">
        <title>Complete sequence of Shewanella woodyi ATCC 51908.</title>
        <authorList>
            <consortium name="US DOE Joint Genome Institute"/>
            <person name="Copeland A."/>
            <person name="Lucas S."/>
            <person name="Lapidus A."/>
            <person name="Glavina del Rio T."/>
            <person name="Dalin E."/>
            <person name="Tice H."/>
            <person name="Bruce D."/>
            <person name="Goodwin L."/>
            <person name="Pitluck S."/>
            <person name="Sims D."/>
            <person name="Brettin T."/>
            <person name="Detter J.C."/>
            <person name="Han C."/>
            <person name="Kuske C.R."/>
            <person name="Schmutz J."/>
            <person name="Larimer F."/>
            <person name="Land M."/>
            <person name="Hauser L."/>
            <person name="Kyrpides N."/>
            <person name="Lykidis A."/>
            <person name="Zhao J.-S."/>
            <person name="Richardson P."/>
        </authorList>
    </citation>
    <scope>NUCLEOTIDE SEQUENCE [LARGE SCALE GENOMIC DNA]</scope>
    <source>
        <strain evidence="2">ATCC 51908 / MS32</strain>
    </source>
</reference>
<dbReference type="KEGG" id="swd:Swoo_1468"/>
<protein>
    <submittedName>
        <fullName evidence="1">Uncharacterized protein</fullName>
    </submittedName>
</protein>
<dbReference type="EMBL" id="CP000961">
    <property type="protein sequence ID" value="ACA85756.1"/>
    <property type="molecule type" value="Genomic_DNA"/>
</dbReference>
<organism evidence="1 2">
    <name type="scientific">Shewanella woodyi (strain ATCC 51908 / MS32)</name>
    <dbReference type="NCBI Taxonomy" id="392500"/>
    <lineage>
        <taxon>Bacteria</taxon>
        <taxon>Pseudomonadati</taxon>
        <taxon>Pseudomonadota</taxon>
        <taxon>Gammaproteobacteria</taxon>
        <taxon>Alteromonadales</taxon>
        <taxon>Shewanellaceae</taxon>
        <taxon>Shewanella</taxon>
    </lineage>
</organism>
<name>B1KKB6_SHEWM</name>
<gene>
    <name evidence="1" type="ordered locus">Swoo_1468</name>
</gene>
<evidence type="ECO:0000313" key="2">
    <source>
        <dbReference type="Proteomes" id="UP000002168"/>
    </source>
</evidence>
<accession>B1KKB6</accession>